<dbReference type="InterPro" id="IPR024559">
    <property type="entry name" value="DUF3846"/>
</dbReference>
<evidence type="ECO:0000313" key="3">
    <source>
        <dbReference type="Proteomes" id="UP000729290"/>
    </source>
</evidence>
<evidence type="ECO:0000259" key="1">
    <source>
        <dbReference type="Pfam" id="PF12957"/>
    </source>
</evidence>
<reference evidence="2 3" key="1">
    <citation type="journal article" date="2021" name="Sci. Rep.">
        <title>The distribution of antibiotic resistance genes in chicken gut microbiota commensals.</title>
        <authorList>
            <person name="Juricova H."/>
            <person name="Matiasovicova J."/>
            <person name="Kubasova T."/>
            <person name="Cejkova D."/>
            <person name="Rychlik I."/>
        </authorList>
    </citation>
    <scope>NUCLEOTIDE SEQUENCE [LARGE SCALE GENOMIC DNA]</scope>
    <source>
        <strain evidence="2 3">An431b</strain>
    </source>
</reference>
<dbReference type="EMBL" id="JACSNV010000017">
    <property type="protein sequence ID" value="MBM6878587.1"/>
    <property type="molecule type" value="Genomic_DNA"/>
</dbReference>
<dbReference type="Proteomes" id="UP000729290">
    <property type="component" value="Unassembled WGS sequence"/>
</dbReference>
<accession>A0ABS2GBM6</accession>
<organism evidence="2 3">
    <name type="scientific">Anaerotignum lactatifermentans</name>
    <dbReference type="NCBI Taxonomy" id="160404"/>
    <lineage>
        <taxon>Bacteria</taxon>
        <taxon>Bacillati</taxon>
        <taxon>Bacillota</taxon>
        <taxon>Clostridia</taxon>
        <taxon>Lachnospirales</taxon>
        <taxon>Anaerotignaceae</taxon>
        <taxon>Anaerotignum</taxon>
    </lineage>
</organism>
<name>A0ABS2GBM6_9FIRM</name>
<feature type="domain" description="DUF3846" evidence="1">
    <location>
        <begin position="29"/>
        <end position="118"/>
    </location>
</feature>
<sequence>MKYEKCEKCGAHLDHGERCDCEKEKELEALLVPAKGKIQRIRIKDSLAEWQKAVGGYIETVTMAEGVVLICNKEGKLLDLPVNEHLCQINGDFLLAGVRGDGFVSLTRKQMEQLERLFA</sequence>
<protein>
    <submittedName>
        <fullName evidence="2">DUF3846 domain-containing protein</fullName>
    </submittedName>
</protein>
<keyword evidence="3" id="KW-1185">Reference proteome</keyword>
<evidence type="ECO:0000313" key="2">
    <source>
        <dbReference type="EMBL" id="MBM6878587.1"/>
    </source>
</evidence>
<comment type="caution">
    <text evidence="2">The sequence shown here is derived from an EMBL/GenBank/DDBJ whole genome shotgun (WGS) entry which is preliminary data.</text>
</comment>
<dbReference type="Pfam" id="PF12957">
    <property type="entry name" value="DUF3846"/>
    <property type="match status" value="1"/>
</dbReference>
<dbReference type="RefSeq" id="WP_205134294.1">
    <property type="nucleotide sequence ID" value="NZ_JACSNT010000015.1"/>
</dbReference>
<gene>
    <name evidence="2" type="ORF">H9X83_10530</name>
</gene>
<proteinExistence type="predicted"/>